<name>A0ABN8Q8R9_9CNID</name>
<reference evidence="1 2" key="1">
    <citation type="submission" date="2022-05" db="EMBL/GenBank/DDBJ databases">
        <authorList>
            <consortium name="Genoscope - CEA"/>
            <person name="William W."/>
        </authorList>
    </citation>
    <scope>NUCLEOTIDE SEQUENCE [LARGE SCALE GENOMIC DNA]</scope>
</reference>
<dbReference type="SUPFAM" id="SSF56204">
    <property type="entry name" value="Hect, E3 ligase catalytic domain"/>
    <property type="match status" value="1"/>
</dbReference>
<dbReference type="EMBL" id="CALNXI010001151">
    <property type="protein sequence ID" value="CAH3157623.1"/>
    <property type="molecule type" value="Genomic_DNA"/>
</dbReference>
<dbReference type="InterPro" id="IPR035983">
    <property type="entry name" value="Hect_E3_ubiquitin_ligase"/>
</dbReference>
<dbReference type="Proteomes" id="UP001159427">
    <property type="component" value="Unassembled WGS sequence"/>
</dbReference>
<gene>
    <name evidence="1" type="ORF">PEVE_00002577</name>
</gene>
<keyword evidence="2" id="KW-1185">Reference proteome</keyword>
<accession>A0ABN8Q8R9</accession>
<proteinExistence type="predicted"/>
<evidence type="ECO:0000313" key="1">
    <source>
        <dbReference type="EMBL" id="CAH3157623.1"/>
    </source>
</evidence>
<protein>
    <submittedName>
        <fullName evidence="1">Uncharacterized protein</fullName>
    </submittedName>
</protein>
<evidence type="ECO:0000313" key="2">
    <source>
        <dbReference type="Proteomes" id="UP001159427"/>
    </source>
</evidence>
<sequence length="242" mass="27490">MENRPMMLGVQGKNFFGFVLKKYSKGSLKLDCANSWPQEYEFAGTIMTLSILQNGTTPRFIPEEILQEIFSEDFAWPCIAELRKGFMKLGLYEVATSLPVFLFLLRANESIDDRRQLSILLLRPSFSEEGTNVRKYENDAYAAFSKYVREAASGRRSRITLGSILQFATGMDEEPPLDFELQPSIQFVAANEGIKWSFIPKANTCSKTMFLTRGSHSRSLPAEKELFEAYDIAFTNTFFGLS</sequence>
<organism evidence="1 2">
    <name type="scientific">Porites evermanni</name>
    <dbReference type="NCBI Taxonomy" id="104178"/>
    <lineage>
        <taxon>Eukaryota</taxon>
        <taxon>Metazoa</taxon>
        <taxon>Cnidaria</taxon>
        <taxon>Anthozoa</taxon>
        <taxon>Hexacorallia</taxon>
        <taxon>Scleractinia</taxon>
        <taxon>Fungiina</taxon>
        <taxon>Poritidae</taxon>
        <taxon>Porites</taxon>
    </lineage>
</organism>
<dbReference type="Gene3D" id="3.30.2410.10">
    <property type="entry name" value="Hect, E3 ligase catalytic domain"/>
    <property type="match status" value="1"/>
</dbReference>
<comment type="caution">
    <text evidence="1">The sequence shown here is derived from an EMBL/GenBank/DDBJ whole genome shotgun (WGS) entry which is preliminary data.</text>
</comment>